<evidence type="ECO:0000313" key="3">
    <source>
        <dbReference type="Proteomes" id="UP001362999"/>
    </source>
</evidence>
<evidence type="ECO:0000313" key="2">
    <source>
        <dbReference type="EMBL" id="KAK7053897.1"/>
    </source>
</evidence>
<reference evidence="2 3" key="1">
    <citation type="journal article" date="2024" name="J Genomics">
        <title>Draft genome sequencing and assembly of Favolaschia claudopus CIRM-BRFM 2984 isolated from oak limbs.</title>
        <authorList>
            <person name="Navarro D."/>
            <person name="Drula E."/>
            <person name="Chaduli D."/>
            <person name="Cazenave R."/>
            <person name="Ahrendt S."/>
            <person name="Wang J."/>
            <person name="Lipzen A."/>
            <person name="Daum C."/>
            <person name="Barry K."/>
            <person name="Grigoriev I.V."/>
            <person name="Favel A."/>
            <person name="Rosso M.N."/>
            <person name="Martin F."/>
        </authorList>
    </citation>
    <scope>NUCLEOTIDE SEQUENCE [LARGE SCALE GENOMIC DNA]</scope>
    <source>
        <strain evidence="2 3">CIRM-BRFM 2984</strain>
    </source>
</reference>
<feature type="region of interest" description="Disordered" evidence="1">
    <location>
        <begin position="187"/>
        <end position="213"/>
    </location>
</feature>
<feature type="compositionally biased region" description="Polar residues" evidence="1">
    <location>
        <begin position="16"/>
        <end position="27"/>
    </location>
</feature>
<dbReference type="AlphaFoldDB" id="A0AAW0DQN7"/>
<gene>
    <name evidence="2" type="ORF">R3P38DRAFT_2761638</name>
</gene>
<protein>
    <submittedName>
        <fullName evidence="2">Uncharacterized protein</fullName>
    </submittedName>
</protein>
<proteinExistence type="predicted"/>
<sequence length="244" mass="27796">MGRRRKYHSLDEKASAQRQSNLKYSQSAHGKIVLSTYRASTHLRKQRKIAPTKPLPDTLPLVPLPTPRQLELYHSPLPTHSQFFIDALRSSDTLDESDLARWKTEPPFEEDCDSADPHSAPYLRFTNSLTEVLHGVRLREQKQQEAEMREELIHSGQEGMLHRLRYDVLKKSQIWRQVEKLEKEVGDNKLAEASEPSAKALEPSAEAFEPSTEASRTFAGGISNLRRRLLTFAEGMLAAVCLRV</sequence>
<name>A0AAW0DQN7_9AGAR</name>
<organism evidence="2 3">
    <name type="scientific">Favolaschia claudopus</name>
    <dbReference type="NCBI Taxonomy" id="2862362"/>
    <lineage>
        <taxon>Eukaryota</taxon>
        <taxon>Fungi</taxon>
        <taxon>Dikarya</taxon>
        <taxon>Basidiomycota</taxon>
        <taxon>Agaricomycotina</taxon>
        <taxon>Agaricomycetes</taxon>
        <taxon>Agaricomycetidae</taxon>
        <taxon>Agaricales</taxon>
        <taxon>Marasmiineae</taxon>
        <taxon>Mycenaceae</taxon>
        <taxon>Favolaschia</taxon>
    </lineage>
</organism>
<evidence type="ECO:0000256" key="1">
    <source>
        <dbReference type="SAM" id="MobiDB-lite"/>
    </source>
</evidence>
<accession>A0AAW0DQN7</accession>
<keyword evidence="3" id="KW-1185">Reference proteome</keyword>
<comment type="caution">
    <text evidence="2">The sequence shown here is derived from an EMBL/GenBank/DDBJ whole genome shotgun (WGS) entry which is preliminary data.</text>
</comment>
<dbReference type="EMBL" id="JAWWNJ010000006">
    <property type="protein sequence ID" value="KAK7053897.1"/>
    <property type="molecule type" value="Genomic_DNA"/>
</dbReference>
<feature type="region of interest" description="Disordered" evidence="1">
    <location>
        <begin position="1"/>
        <end position="27"/>
    </location>
</feature>
<dbReference type="Proteomes" id="UP001362999">
    <property type="component" value="Unassembled WGS sequence"/>
</dbReference>